<accession>C6CBV4</accession>
<keyword evidence="3" id="KW-1185">Reference proteome</keyword>
<organism evidence="2 3">
    <name type="scientific">Musicola paradisiaca (strain Ech703)</name>
    <name type="common">Dickeya paradisiaca</name>
    <name type="synonym">Dickeya dadantii</name>
    <dbReference type="NCBI Taxonomy" id="579405"/>
    <lineage>
        <taxon>Bacteria</taxon>
        <taxon>Pseudomonadati</taxon>
        <taxon>Pseudomonadota</taxon>
        <taxon>Gammaproteobacteria</taxon>
        <taxon>Enterobacterales</taxon>
        <taxon>Pectobacteriaceae</taxon>
        <taxon>Musicola</taxon>
    </lineage>
</organism>
<dbReference type="HOGENOM" id="CLU_3250610_0_0_6"/>
<dbReference type="AlphaFoldDB" id="C6CBV4"/>
<evidence type="ECO:0000313" key="2">
    <source>
        <dbReference type="EMBL" id="ACS86714.1"/>
    </source>
</evidence>
<feature type="transmembrane region" description="Helical" evidence="1">
    <location>
        <begin position="15"/>
        <end position="32"/>
    </location>
</feature>
<dbReference type="STRING" id="579405.Dd703_2939"/>
<dbReference type="EMBL" id="CP001654">
    <property type="protein sequence ID" value="ACS86714.1"/>
    <property type="molecule type" value="Genomic_DNA"/>
</dbReference>
<keyword evidence="1" id="KW-1133">Transmembrane helix</keyword>
<protein>
    <submittedName>
        <fullName evidence="2">Uncharacterized protein</fullName>
    </submittedName>
</protein>
<dbReference type="KEGG" id="dda:Dd703_2939"/>
<name>C6CBV4_MUSP7</name>
<evidence type="ECO:0000256" key="1">
    <source>
        <dbReference type="SAM" id="Phobius"/>
    </source>
</evidence>
<keyword evidence="1" id="KW-0472">Membrane</keyword>
<sequence>MMKHAVTDKVKEQKVLIIVMFFILMTGNLNLLQVSGCRNAFQ</sequence>
<gene>
    <name evidence="2" type="ordered locus">Dd703_2939</name>
</gene>
<evidence type="ECO:0000313" key="3">
    <source>
        <dbReference type="Proteomes" id="UP000002734"/>
    </source>
</evidence>
<proteinExistence type="predicted"/>
<dbReference type="Proteomes" id="UP000002734">
    <property type="component" value="Chromosome"/>
</dbReference>
<keyword evidence="1" id="KW-0812">Transmembrane</keyword>
<reference evidence="2" key="1">
    <citation type="submission" date="2009-06" db="EMBL/GenBank/DDBJ databases">
        <title>Complete sequence of Dickeya dadantii Ech703.</title>
        <authorList>
            <consortium name="US DOE Joint Genome Institute"/>
            <person name="Lucas S."/>
            <person name="Copeland A."/>
            <person name="Lapidus A."/>
            <person name="Glavina del Rio T."/>
            <person name="Dalin E."/>
            <person name="Tice H."/>
            <person name="Bruce D."/>
            <person name="Goodwin L."/>
            <person name="Pitluck S."/>
            <person name="Chertkov O."/>
            <person name="Brettin T."/>
            <person name="Detter J.C."/>
            <person name="Han C."/>
            <person name="Larimer F."/>
            <person name="Land M."/>
            <person name="Hauser L."/>
            <person name="Kyrpides N."/>
            <person name="Mikhailova N."/>
            <person name="Balakrishnan V."/>
            <person name="Glasner J."/>
            <person name="Perna N.T."/>
        </authorList>
    </citation>
    <scope>NUCLEOTIDE SEQUENCE [LARGE SCALE GENOMIC DNA]</scope>
    <source>
        <strain evidence="2">Ech703</strain>
    </source>
</reference>